<dbReference type="PRINTS" id="PR00439">
    <property type="entry name" value="11SGLOBULIN"/>
</dbReference>
<dbReference type="EMBL" id="CACSLK010034598">
    <property type="protein sequence ID" value="CAA0841973.1"/>
    <property type="molecule type" value="Genomic_DNA"/>
</dbReference>
<name>A0A9N7RQK6_STRHE</name>
<dbReference type="GO" id="GO:0045735">
    <property type="term" value="F:nutrient reservoir activity"/>
    <property type="evidence" value="ECO:0007669"/>
    <property type="project" value="UniProtKB-KW"/>
</dbReference>
<dbReference type="InterPro" id="IPR014710">
    <property type="entry name" value="RmlC-like_jellyroll"/>
</dbReference>
<evidence type="ECO:0000256" key="2">
    <source>
        <dbReference type="ARBA" id="ARBA00022761"/>
    </source>
</evidence>
<comment type="similarity">
    <text evidence="1">Belongs to the 11S seed storage protein (globulins) family.</text>
</comment>
<comment type="caution">
    <text evidence="6">The sequence shown here is derived from an EMBL/GenBank/DDBJ whole genome shotgun (WGS) entry which is preliminary data.</text>
</comment>
<dbReference type="Gene3D" id="2.60.120.10">
    <property type="entry name" value="Jelly Rolls"/>
    <property type="match status" value="1"/>
</dbReference>
<evidence type="ECO:0000313" key="6">
    <source>
        <dbReference type="EMBL" id="CAA0841973.1"/>
    </source>
</evidence>
<feature type="non-terminal residue" evidence="6">
    <location>
        <position position="139"/>
    </location>
</feature>
<organism evidence="6 7">
    <name type="scientific">Striga hermonthica</name>
    <name type="common">Purple witchweed</name>
    <name type="synonym">Buchnera hermonthica</name>
    <dbReference type="NCBI Taxonomy" id="68872"/>
    <lineage>
        <taxon>Eukaryota</taxon>
        <taxon>Viridiplantae</taxon>
        <taxon>Streptophyta</taxon>
        <taxon>Embryophyta</taxon>
        <taxon>Tracheophyta</taxon>
        <taxon>Spermatophyta</taxon>
        <taxon>Magnoliopsida</taxon>
        <taxon>eudicotyledons</taxon>
        <taxon>Gunneridae</taxon>
        <taxon>Pentapetalae</taxon>
        <taxon>asterids</taxon>
        <taxon>lamiids</taxon>
        <taxon>Lamiales</taxon>
        <taxon>Orobanchaceae</taxon>
        <taxon>Buchnereae</taxon>
        <taxon>Striga</taxon>
    </lineage>
</organism>
<protein>
    <submittedName>
        <fullName evidence="6">12S seed storage protein CRA1</fullName>
    </submittedName>
</protein>
<feature type="non-terminal residue" evidence="6">
    <location>
        <position position="1"/>
    </location>
</feature>
<dbReference type="InterPro" id="IPR011051">
    <property type="entry name" value="RmlC_Cupin_sf"/>
</dbReference>
<evidence type="ECO:0000313" key="7">
    <source>
        <dbReference type="Proteomes" id="UP001153555"/>
    </source>
</evidence>
<dbReference type="InterPro" id="IPR006045">
    <property type="entry name" value="Cupin_1"/>
</dbReference>
<dbReference type="Pfam" id="PF00190">
    <property type="entry name" value="Cupin_1"/>
    <property type="match status" value="1"/>
</dbReference>
<keyword evidence="4" id="KW-1015">Disulfide bond</keyword>
<sequence>ISAIGLKRASIPADSGPADDVDLAGGRGAMWRRFCYVVQILQEVRLSSLSMWVLNLIYKKAGMEPHWFVKAHSFPYVIRGASRMQIVNHRSWVALDSEVRGGQAVVVPQNFAPAWVERASEQGCEWVEFNTNEQTMMNH</sequence>
<evidence type="ECO:0000256" key="3">
    <source>
        <dbReference type="ARBA" id="ARBA00023129"/>
    </source>
</evidence>
<dbReference type="SUPFAM" id="SSF51182">
    <property type="entry name" value="RmlC-like cupins"/>
    <property type="match status" value="1"/>
</dbReference>
<dbReference type="PANTHER" id="PTHR31189:SF48">
    <property type="entry name" value="LEGUMIN B"/>
    <property type="match status" value="1"/>
</dbReference>
<dbReference type="OrthoDB" id="1903982at2759"/>
<keyword evidence="7" id="KW-1185">Reference proteome</keyword>
<accession>A0A9N7RQK6</accession>
<dbReference type="Proteomes" id="UP001153555">
    <property type="component" value="Unassembled WGS sequence"/>
</dbReference>
<evidence type="ECO:0000256" key="1">
    <source>
        <dbReference type="ARBA" id="ARBA00007178"/>
    </source>
</evidence>
<dbReference type="PANTHER" id="PTHR31189">
    <property type="entry name" value="OS03G0336100 PROTEIN-RELATED"/>
    <property type="match status" value="1"/>
</dbReference>
<keyword evidence="2" id="KW-0758">Storage protein</keyword>
<dbReference type="InterPro" id="IPR006044">
    <property type="entry name" value="11S_seedstore_pln"/>
</dbReference>
<evidence type="ECO:0000259" key="5">
    <source>
        <dbReference type="Pfam" id="PF00190"/>
    </source>
</evidence>
<evidence type="ECO:0000256" key="4">
    <source>
        <dbReference type="ARBA" id="ARBA00023157"/>
    </source>
</evidence>
<dbReference type="AlphaFoldDB" id="A0A9N7RQK6"/>
<proteinExistence type="inferred from homology"/>
<gene>
    <name evidence="6" type="ORF">SHERM_07846</name>
</gene>
<reference evidence="6" key="1">
    <citation type="submission" date="2019-12" db="EMBL/GenBank/DDBJ databases">
        <authorList>
            <person name="Scholes J."/>
        </authorList>
    </citation>
    <scope>NUCLEOTIDE SEQUENCE</scope>
</reference>
<feature type="domain" description="Cupin type-1" evidence="5">
    <location>
        <begin position="45"/>
        <end position="137"/>
    </location>
</feature>
<keyword evidence="3" id="KW-0708">Seed storage protein</keyword>
<dbReference type="InterPro" id="IPR050253">
    <property type="entry name" value="Seed_Storage-Functional"/>
</dbReference>